<feature type="transmembrane region" description="Helical" evidence="1">
    <location>
        <begin position="38"/>
        <end position="61"/>
    </location>
</feature>
<dbReference type="WBParaSite" id="Hba_05330">
    <property type="protein sequence ID" value="Hba_05330"/>
    <property type="gene ID" value="Hba_05330"/>
</dbReference>
<protein>
    <submittedName>
        <fullName evidence="3">PH domain-containing protein</fullName>
    </submittedName>
</protein>
<name>A0A1I7WJX3_HETBA</name>
<dbReference type="AlphaFoldDB" id="A0A1I7WJX3"/>
<sequence length="62" mass="6971">MKGALLHGEPLPCERFCVVFTVDPHRYLFTYSSLLDSAIRWIVLMASIVVIVFGLIGIVHLI</sequence>
<evidence type="ECO:0000256" key="1">
    <source>
        <dbReference type="SAM" id="Phobius"/>
    </source>
</evidence>
<organism evidence="2 3">
    <name type="scientific">Heterorhabditis bacteriophora</name>
    <name type="common">Entomopathogenic nematode worm</name>
    <dbReference type="NCBI Taxonomy" id="37862"/>
    <lineage>
        <taxon>Eukaryota</taxon>
        <taxon>Metazoa</taxon>
        <taxon>Ecdysozoa</taxon>
        <taxon>Nematoda</taxon>
        <taxon>Chromadorea</taxon>
        <taxon>Rhabditida</taxon>
        <taxon>Rhabditina</taxon>
        <taxon>Rhabditomorpha</taxon>
        <taxon>Strongyloidea</taxon>
        <taxon>Heterorhabditidae</taxon>
        <taxon>Heterorhabditis</taxon>
    </lineage>
</organism>
<evidence type="ECO:0000313" key="2">
    <source>
        <dbReference type="Proteomes" id="UP000095283"/>
    </source>
</evidence>
<keyword evidence="2" id="KW-1185">Reference proteome</keyword>
<evidence type="ECO:0000313" key="3">
    <source>
        <dbReference type="WBParaSite" id="Hba_05330"/>
    </source>
</evidence>
<dbReference type="Proteomes" id="UP000095283">
    <property type="component" value="Unplaced"/>
</dbReference>
<keyword evidence="1" id="KW-0472">Membrane</keyword>
<proteinExistence type="predicted"/>
<accession>A0A1I7WJX3</accession>
<keyword evidence="1" id="KW-1133">Transmembrane helix</keyword>
<keyword evidence="1" id="KW-0812">Transmembrane</keyword>
<reference evidence="3" key="1">
    <citation type="submission" date="2016-11" db="UniProtKB">
        <authorList>
            <consortium name="WormBaseParasite"/>
        </authorList>
    </citation>
    <scope>IDENTIFICATION</scope>
</reference>